<dbReference type="Proteomes" id="UP000186168">
    <property type="component" value="Unassembled WGS sequence"/>
</dbReference>
<dbReference type="AlphaFoldDB" id="A0A1R1SKQ7"/>
<dbReference type="PANTHER" id="PTHR35807">
    <property type="entry name" value="TRANSCRIPTIONAL REGULATOR REDD-RELATED"/>
    <property type="match status" value="1"/>
</dbReference>
<protein>
    <submittedName>
        <fullName evidence="9">Putative AfsR-like transcriptional regulator</fullName>
    </submittedName>
</protein>
<dbReference type="PRINTS" id="PR00364">
    <property type="entry name" value="DISEASERSIST"/>
</dbReference>
<keyword evidence="5" id="KW-0804">Transcription</keyword>
<comment type="caution">
    <text evidence="9">The sequence shown here is derived from an EMBL/GenBank/DDBJ whole genome shotgun (WGS) entry which is preliminary data.</text>
</comment>
<dbReference type="CDD" id="cd15831">
    <property type="entry name" value="BTAD"/>
    <property type="match status" value="1"/>
</dbReference>
<evidence type="ECO:0000256" key="6">
    <source>
        <dbReference type="PROSITE-ProRule" id="PRU01091"/>
    </source>
</evidence>
<dbReference type="SUPFAM" id="SSF52540">
    <property type="entry name" value="P-loop containing nucleoside triphosphate hydrolases"/>
    <property type="match status" value="1"/>
</dbReference>
<evidence type="ECO:0000313" key="9">
    <source>
        <dbReference type="EMBL" id="OMI38886.1"/>
    </source>
</evidence>
<dbReference type="Gene3D" id="1.25.40.10">
    <property type="entry name" value="Tetratricopeptide repeat domain"/>
    <property type="match status" value="1"/>
</dbReference>
<dbReference type="PROSITE" id="PS51755">
    <property type="entry name" value="OMPR_PHOB"/>
    <property type="match status" value="1"/>
</dbReference>
<dbReference type="GO" id="GO:0000160">
    <property type="term" value="P:phosphorelay signal transduction system"/>
    <property type="evidence" value="ECO:0007669"/>
    <property type="project" value="UniProtKB-KW"/>
</dbReference>
<dbReference type="GO" id="GO:0006355">
    <property type="term" value="P:regulation of DNA-templated transcription"/>
    <property type="evidence" value="ECO:0007669"/>
    <property type="project" value="InterPro"/>
</dbReference>
<dbReference type="InterPro" id="IPR005158">
    <property type="entry name" value="BTAD"/>
</dbReference>
<evidence type="ECO:0000259" key="8">
    <source>
        <dbReference type="PROSITE" id="PS51755"/>
    </source>
</evidence>
<dbReference type="InterPro" id="IPR001867">
    <property type="entry name" value="OmpR/PhoB-type_DNA-bd"/>
</dbReference>
<keyword evidence="10" id="KW-1185">Reference proteome</keyword>
<evidence type="ECO:0000256" key="7">
    <source>
        <dbReference type="SAM" id="MobiDB-lite"/>
    </source>
</evidence>
<name>A0A1R1SKQ7_9ACTN</name>
<evidence type="ECO:0000256" key="1">
    <source>
        <dbReference type="ARBA" id="ARBA00005820"/>
    </source>
</evidence>
<dbReference type="InterPro" id="IPR027417">
    <property type="entry name" value="P-loop_NTPase"/>
</dbReference>
<dbReference type="InterPro" id="IPR051677">
    <property type="entry name" value="AfsR-DnrI-RedD_regulator"/>
</dbReference>
<gene>
    <name evidence="9" type="ORF">SPAR_13665</name>
</gene>
<dbReference type="SUPFAM" id="SSF48452">
    <property type="entry name" value="TPR-like"/>
    <property type="match status" value="1"/>
</dbReference>
<keyword evidence="3" id="KW-0805">Transcription regulation</keyword>
<organism evidence="9 10">
    <name type="scientific">Streptomyces sparsogenes DSM 40356</name>
    <dbReference type="NCBI Taxonomy" id="1331668"/>
    <lineage>
        <taxon>Bacteria</taxon>
        <taxon>Bacillati</taxon>
        <taxon>Actinomycetota</taxon>
        <taxon>Actinomycetes</taxon>
        <taxon>Kitasatosporales</taxon>
        <taxon>Streptomycetaceae</taxon>
        <taxon>Streptomyces</taxon>
    </lineage>
</organism>
<dbReference type="Gene3D" id="3.40.50.300">
    <property type="entry name" value="P-loop containing nucleotide triphosphate hydrolases"/>
    <property type="match status" value="1"/>
</dbReference>
<proteinExistence type="inferred from homology"/>
<accession>A0A1R1SKQ7</accession>
<dbReference type="GeneID" id="96743833"/>
<feature type="region of interest" description="Disordered" evidence="7">
    <location>
        <begin position="266"/>
        <end position="343"/>
    </location>
</feature>
<evidence type="ECO:0000256" key="4">
    <source>
        <dbReference type="ARBA" id="ARBA00023125"/>
    </source>
</evidence>
<dbReference type="Pfam" id="PF03704">
    <property type="entry name" value="BTAD"/>
    <property type="match status" value="1"/>
</dbReference>
<dbReference type="GO" id="GO:0043531">
    <property type="term" value="F:ADP binding"/>
    <property type="evidence" value="ECO:0007669"/>
    <property type="project" value="InterPro"/>
</dbReference>
<dbReference type="InterPro" id="IPR036388">
    <property type="entry name" value="WH-like_DNA-bd_sf"/>
</dbReference>
<feature type="compositionally biased region" description="Low complexity" evidence="7">
    <location>
        <begin position="276"/>
        <end position="311"/>
    </location>
</feature>
<dbReference type="EMBL" id="ASQP01000201">
    <property type="protein sequence ID" value="OMI38886.1"/>
    <property type="molecule type" value="Genomic_DNA"/>
</dbReference>
<feature type="compositionally biased region" description="Low complexity" evidence="7">
    <location>
        <begin position="318"/>
        <end position="329"/>
    </location>
</feature>
<dbReference type="SMART" id="SM00862">
    <property type="entry name" value="Trans_reg_C"/>
    <property type="match status" value="1"/>
</dbReference>
<keyword evidence="4 6" id="KW-0238">DNA-binding</keyword>
<feature type="domain" description="OmpR/PhoB-type" evidence="8">
    <location>
        <begin position="1"/>
        <end position="96"/>
    </location>
</feature>
<evidence type="ECO:0000256" key="5">
    <source>
        <dbReference type="ARBA" id="ARBA00023163"/>
    </source>
</evidence>
<dbReference type="PANTHER" id="PTHR35807:SF1">
    <property type="entry name" value="TRANSCRIPTIONAL REGULATOR REDD"/>
    <property type="match status" value="1"/>
</dbReference>
<dbReference type="Gene3D" id="1.10.10.10">
    <property type="entry name" value="Winged helix-like DNA-binding domain superfamily/Winged helix DNA-binding domain"/>
    <property type="match status" value="1"/>
</dbReference>
<dbReference type="RefSeq" id="WP_065962185.1">
    <property type="nucleotide sequence ID" value="NZ_ASQP01000201.1"/>
</dbReference>
<dbReference type="InterPro" id="IPR016032">
    <property type="entry name" value="Sig_transdc_resp-reg_C-effctor"/>
</dbReference>
<evidence type="ECO:0000313" key="10">
    <source>
        <dbReference type="Proteomes" id="UP000186168"/>
    </source>
</evidence>
<dbReference type="SUPFAM" id="SSF46894">
    <property type="entry name" value="C-terminal effector domain of the bipartite response regulators"/>
    <property type="match status" value="1"/>
</dbReference>
<feature type="DNA-binding region" description="OmpR/PhoB-type" evidence="6">
    <location>
        <begin position="1"/>
        <end position="96"/>
    </location>
</feature>
<evidence type="ECO:0000256" key="2">
    <source>
        <dbReference type="ARBA" id="ARBA00023012"/>
    </source>
</evidence>
<feature type="compositionally biased region" description="Pro residues" evidence="7">
    <location>
        <begin position="330"/>
        <end position="340"/>
    </location>
</feature>
<sequence length="679" mass="71750">MHFCLLGTVAVTTGTEELALGPVKRRSVLAMLLLRPNSAVPVEQLISCLWEEEPPAHARTVIQGHVSRLRATLAEAGADAHGVELTTHGSAYQLRLPERLVDAQRFSELLYRARPEVAPEEAVELLRHALDLWRGPALTGTVASPPFAAAAHALEERRLAAVEALARAHGVLGQYEKAADVLHPVAVANPLREGLIAALMLALYRIGRQSDAIAWYHRTRQLLADDLGVDPGERLRAAYEEILRAAPTAAAPRAAAEPTAANAFPEFTEFPDRGRPGAPAQAHPQAEAQGQAHPQAPAHPQAHGEAQGRPTAVPPQAAPHQAAPQTAAPAPGPQLLPRPPAGFLGRDRELAVLTRLALPAAEPGGPAPVGLPPEGGITLVTGPAGVGKTGLAVYWGHAHAEAFPDGRLFVDLRGFSGGEEAAPAEVLREFLLALGTPADRIPSSPEAAGALYRSLVADRRLLVVLDNARSSAQVRPLLPGGPRSATLVTSRSRLDGLIATDAARPVRLHALGPEDGVALLGALLGPDRVAEDPEAAHELVALCDGLPLALRAASAQLLARPRWRLARLATALRDERRRLTLLSAEDAGVAAALRNSVTRLSADDARLLRTLGTGFAREVNTAEAAALAGADPELIQDGLERLAEVHLLDEEATNRYVMSDLVKLFAQDSGDGKDRQEGR</sequence>
<keyword evidence="2" id="KW-0902">Two-component regulatory system</keyword>
<comment type="similarity">
    <text evidence="1">Belongs to the AfsR/DnrI/RedD regulatory family.</text>
</comment>
<dbReference type="SMART" id="SM01043">
    <property type="entry name" value="BTAD"/>
    <property type="match status" value="1"/>
</dbReference>
<dbReference type="GO" id="GO:0003677">
    <property type="term" value="F:DNA binding"/>
    <property type="evidence" value="ECO:0007669"/>
    <property type="project" value="UniProtKB-UniRule"/>
</dbReference>
<dbReference type="InterPro" id="IPR011990">
    <property type="entry name" value="TPR-like_helical_dom_sf"/>
</dbReference>
<evidence type="ECO:0000256" key="3">
    <source>
        <dbReference type="ARBA" id="ARBA00023015"/>
    </source>
</evidence>
<reference evidence="9 10" key="1">
    <citation type="submission" date="2013-05" db="EMBL/GenBank/DDBJ databases">
        <title>Genome sequence of Streptomyces sparsogenes DSM 40356.</title>
        <authorList>
            <person name="Coyne S."/>
            <person name="Seebeck F.P."/>
        </authorList>
    </citation>
    <scope>NUCLEOTIDE SEQUENCE [LARGE SCALE GENOMIC DNA]</scope>
    <source>
        <strain evidence="9 10">DSM 40356</strain>
    </source>
</reference>
<dbReference type="Pfam" id="PF00486">
    <property type="entry name" value="Trans_reg_C"/>
    <property type="match status" value="1"/>
</dbReference>
<dbReference type="STRING" id="67365.GCA_001704635_06283"/>